<dbReference type="Proteomes" id="UP000479000">
    <property type="component" value="Unassembled WGS sequence"/>
</dbReference>
<reference evidence="2 3" key="1">
    <citation type="submission" date="2020-02" db="EMBL/GenBank/DDBJ databases">
        <authorList>
            <person name="Ferguson B K."/>
        </authorList>
    </citation>
    <scope>NUCLEOTIDE SEQUENCE [LARGE SCALE GENOMIC DNA]</scope>
</reference>
<gene>
    <name evidence="2" type="ORF">NTEN_LOCUS14419</name>
</gene>
<keyword evidence="1" id="KW-1133">Transmembrane helix</keyword>
<keyword evidence="3" id="KW-1185">Reference proteome</keyword>
<organism evidence="2 3">
    <name type="scientific">Nesidiocoris tenuis</name>
    <dbReference type="NCBI Taxonomy" id="355587"/>
    <lineage>
        <taxon>Eukaryota</taxon>
        <taxon>Metazoa</taxon>
        <taxon>Ecdysozoa</taxon>
        <taxon>Arthropoda</taxon>
        <taxon>Hexapoda</taxon>
        <taxon>Insecta</taxon>
        <taxon>Pterygota</taxon>
        <taxon>Neoptera</taxon>
        <taxon>Paraneoptera</taxon>
        <taxon>Hemiptera</taxon>
        <taxon>Heteroptera</taxon>
        <taxon>Panheteroptera</taxon>
        <taxon>Cimicomorpha</taxon>
        <taxon>Miridae</taxon>
        <taxon>Dicyphina</taxon>
        <taxon>Nesidiocoris</taxon>
    </lineage>
</organism>
<keyword evidence="1" id="KW-0472">Membrane</keyword>
<evidence type="ECO:0000313" key="3">
    <source>
        <dbReference type="Proteomes" id="UP000479000"/>
    </source>
</evidence>
<dbReference type="EMBL" id="CADCXU010021630">
    <property type="protein sequence ID" value="CAB0009257.1"/>
    <property type="molecule type" value="Genomic_DNA"/>
</dbReference>
<name>A0A6H5GZM7_9HEMI</name>
<accession>A0A6H5GZM7</accession>
<protein>
    <submittedName>
        <fullName evidence="2">Uncharacterized protein</fullName>
    </submittedName>
</protein>
<sequence>MSILRIYHAVYQTRGSLRGNVLTTLEALSTRDNSSLESVSRNPLKSARTLDWVRAGVSSRLILVLIFVGVLPVVMILFLINFHLTSSMRAEGGPPSSGL</sequence>
<dbReference type="AlphaFoldDB" id="A0A6H5GZM7"/>
<keyword evidence="1" id="KW-0812">Transmembrane</keyword>
<feature type="transmembrane region" description="Helical" evidence="1">
    <location>
        <begin position="61"/>
        <end position="80"/>
    </location>
</feature>
<proteinExistence type="predicted"/>
<evidence type="ECO:0000313" key="2">
    <source>
        <dbReference type="EMBL" id="CAB0009257.1"/>
    </source>
</evidence>
<evidence type="ECO:0000256" key="1">
    <source>
        <dbReference type="SAM" id="Phobius"/>
    </source>
</evidence>